<accession>A0A815SZG0</accession>
<feature type="compositionally biased region" description="Basic and acidic residues" evidence="1">
    <location>
        <begin position="1"/>
        <end position="10"/>
    </location>
</feature>
<feature type="region of interest" description="Disordered" evidence="1">
    <location>
        <begin position="72"/>
        <end position="100"/>
    </location>
</feature>
<sequence length="283" mass="32707">MASSEEKKVPLNEAVRSASEAMNRHDDDIRSLQKNVTSLQTQLQTSLDKLDKRLANDLRTLRHEIATIRQSLVQEGSQANTSTPATDDVSEQPTHQPFTFTTSDDARAALIPSAPNTIIVPPISSFPTFSGKPTDRPRQFLLRVGKYTRTVNKWSTTTLLKGISQFLKDSALEWYCQLHVTNTLPTDWEQFVTRFLAQFHSPIRIAQQEHEWDECKQTENETINEFVVRLRSIWFEQKPDEIKSDFIKHLFCKMRPDMLTLMNATRSASLDFMRYSVFREIHF</sequence>
<evidence type="ECO:0000259" key="2">
    <source>
        <dbReference type="Pfam" id="PF03732"/>
    </source>
</evidence>
<evidence type="ECO:0000313" key="5">
    <source>
        <dbReference type="Proteomes" id="UP000663828"/>
    </source>
</evidence>
<feature type="domain" description="Retrotransposon gag" evidence="2">
    <location>
        <begin position="164"/>
        <end position="234"/>
    </location>
</feature>
<name>A0A815SZG0_ADIRI</name>
<evidence type="ECO:0000313" key="6">
    <source>
        <dbReference type="Proteomes" id="UP000663852"/>
    </source>
</evidence>
<dbReference type="Pfam" id="PF03732">
    <property type="entry name" value="Retrotrans_gag"/>
    <property type="match status" value="1"/>
</dbReference>
<keyword evidence="5" id="KW-1185">Reference proteome</keyword>
<dbReference type="InterPro" id="IPR005162">
    <property type="entry name" value="Retrotrans_gag_dom"/>
</dbReference>
<dbReference type="OrthoDB" id="10054156at2759"/>
<dbReference type="PANTHER" id="PTHR33223:SF6">
    <property type="entry name" value="CCHC-TYPE DOMAIN-CONTAINING PROTEIN"/>
    <property type="match status" value="1"/>
</dbReference>
<dbReference type="AlphaFoldDB" id="A0A815SZG0"/>
<dbReference type="Proteomes" id="UP000663828">
    <property type="component" value="Unassembled WGS sequence"/>
</dbReference>
<dbReference type="PANTHER" id="PTHR33223">
    <property type="entry name" value="CCHC-TYPE DOMAIN-CONTAINING PROTEIN"/>
    <property type="match status" value="1"/>
</dbReference>
<comment type="caution">
    <text evidence="3">The sequence shown here is derived from an EMBL/GenBank/DDBJ whole genome shotgun (WGS) entry which is preliminary data.</text>
</comment>
<proteinExistence type="predicted"/>
<dbReference type="EMBL" id="CAJNOR010010696">
    <property type="protein sequence ID" value="CAF1655983.1"/>
    <property type="molecule type" value="Genomic_DNA"/>
</dbReference>
<organism evidence="3 6">
    <name type="scientific">Adineta ricciae</name>
    <name type="common">Rotifer</name>
    <dbReference type="NCBI Taxonomy" id="249248"/>
    <lineage>
        <taxon>Eukaryota</taxon>
        <taxon>Metazoa</taxon>
        <taxon>Spiralia</taxon>
        <taxon>Gnathifera</taxon>
        <taxon>Rotifera</taxon>
        <taxon>Eurotatoria</taxon>
        <taxon>Bdelloidea</taxon>
        <taxon>Adinetida</taxon>
        <taxon>Adinetidae</taxon>
        <taxon>Adineta</taxon>
    </lineage>
</organism>
<evidence type="ECO:0000256" key="1">
    <source>
        <dbReference type="SAM" id="MobiDB-lite"/>
    </source>
</evidence>
<reference evidence="3" key="1">
    <citation type="submission" date="2021-02" db="EMBL/GenBank/DDBJ databases">
        <authorList>
            <person name="Nowell W R."/>
        </authorList>
    </citation>
    <scope>NUCLEOTIDE SEQUENCE</scope>
</reference>
<gene>
    <name evidence="3" type="ORF">EDS130_LOCUS42374</name>
    <name evidence="4" type="ORF">XAT740_LOCUS55920</name>
</gene>
<evidence type="ECO:0000313" key="4">
    <source>
        <dbReference type="EMBL" id="CAF1655983.1"/>
    </source>
</evidence>
<dbReference type="Proteomes" id="UP000663852">
    <property type="component" value="Unassembled WGS sequence"/>
</dbReference>
<feature type="region of interest" description="Disordered" evidence="1">
    <location>
        <begin position="1"/>
        <end position="25"/>
    </location>
</feature>
<dbReference type="EMBL" id="CAJNOJ010000613">
    <property type="protein sequence ID" value="CAF1496880.1"/>
    <property type="molecule type" value="Genomic_DNA"/>
</dbReference>
<evidence type="ECO:0000313" key="3">
    <source>
        <dbReference type="EMBL" id="CAF1496880.1"/>
    </source>
</evidence>
<protein>
    <recommendedName>
        <fullName evidence="2">Retrotransposon gag domain-containing protein</fullName>
    </recommendedName>
</protein>